<keyword evidence="1 2" id="KW-0728">SH3 domain</keyword>
<dbReference type="PANTHER" id="PTHR15629">
    <property type="entry name" value="SH3YL1 PROTEIN"/>
    <property type="match status" value="1"/>
</dbReference>
<feature type="domain" description="SH3" evidence="4">
    <location>
        <begin position="345"/>
        <end position="419"/>
    </location>
</feature>
<sequence>MEGDCRRAKKHHGLDKVIPPSVMKRAKGFAIFTVFRAGFLMSVRAGMGIVVARLPSGHWSAPTAIGVGGLGGGFNAGAEMVDFLIVLNSSAAVRTFMSAGSLQLGGNLSLAVGPLGRTGEAAASINGDMQLAAMFTYCVSRGLYGGLTIEGTFLGDRPETNERTYGRPYTAAEILSGKVEAPQCALPLIMRLEEITGTEEFDSPSPEGVWSPMPGTDAARPPERRRRPPPPRSQASRADTMPVVDGGSMDSVGKGSTGMVDDDEDPFGDTNAVQYDPSTLAYQPRSTFRARQPTSRLSSQPSGLSDAYGLDQSFDADFDMPPPSQSQQRNSASAPAAPLVDAGVLDGDLVVAIHDFTAEKPTDLSFQRGDIIRVTHRTNKSSDWWTGELVAQFSDEPNPSGQYVMLLTSRFPSNYTEPL</sequence>
<dbReference type="SMART" id="SM00326">
    <property type="entry name" value="SH3"/>
    <property type="match status" value="1"/>
</dbReference>
<dbReference type="PROSITE" id="PS50002">
    <property type="entry name" value="SH3"/>
    <property type="match status" value="1"/>
</dbReference>
<feature type="compositionally biased region" description="Polar residues" evidence="3">
    <location>
        <begin position="271"/>
        <end position="286"/>
    </location>
</feature>
<name>A0AAF0EHD5_9BASI</name>
<dbReference type="InterPro" id="IPR051702">
    <property type="entry name" value="SH3_domain_YSC84-like"/>
</dbReference>
<reference evidence="5" key="1">
    <citation type="submission" date="2023-03" db="EMBL/GenBank/DDBJ databases">
        <title>Mating type loci evolution in Malassezia.</title>
        <authorList>
            <person name="Coelho M.A."/>
        </authorList>
    </citation>
    <scope>NUCLEOTIDE SEQUENCE</scope>
    <source>
        <strain evidence="5">CBS 9557</strain>
    </source>
</reference>
<dbReference type="SUPFAM" id="SSF50044">
    <property type="entry name" value="SH3-domain"/>
    <property type="match status" value="1"/>
</dbReference>
<dbReference type="GO" id="GO:0051015">
    <property type="term" value="F:actin filament binding"/>
    <property type="evidence" value="ECO:0007669"/>
    <property type="project" value="TreeGrafter"/>
</dbReference>
<gene>
    <name evidence="5" type="ORF">MNAN1_000751</name>
</gene>
<organism evidence="5 6">
    <name type="scientific">Malassezia nana</name>
    <dbReference type="NCBI Taxonomy" id="180528"/>
    <lineage>
        <taxon>Eukaryota</taxon>
        <taxon>Fungi</taxon>
        <taxon>Dikarya</taxon>
        <taxon>Basidiomycota</taxon>
        <taxon>Ustilaginomycotina</taxon>
        <taxon>Malasseziomycetes</taxon>
        <taxon>Malasseziales</taxon>
        <taxon>Malasseziaceae</taxon>
        <taxon>Malassezia</taxon>
    </lineage>
</organism>
<proteinExistence type="predicted"/>
<dbReference type="InterPro" id="IPR001452">
    <property type="entry name" value="SH3_domain"/>
</dbReference>
<dbReference type="GO" id="GO:0035091">
    <property type="term" value="F:phosphatidylinositol binding"/>
    <property type="evidence" value="ECO:0007669"/>
    <property type="project" value="TreeGrafter"/>
</dbReference>
<dbReference type="AlphaFoldDB" id="A0AAF0EHD5"/>
<feature type="region of interest" description="Disordered" evidence="3">
    <location>
        <begin position="199"/>
        <end position="335"/>
    </location>
</feature>
<dbReference type="GO" id="GO:0051017">
    <property type="term" value="P:actin filament bundle assembly"/>
    <property type="evidence" value="ECO:0007669"/>
    <property type="project" value="TreeGrafter"/>
</dbReference>
<dbReference type="InterPro" id="IPR007461">
    <property type="entry name" value="Ysc84_actin-binding"/>
</dbReference>
<dbReference type="Pfam" id="PF04366">
    <property type="entry name" value="Ysc84"/>
    <property type="match status" value="1"/>
</dbReference>
<dbReference type="Gene3D" id="2.30.30.40">
    <property type="entry name" value="SH3 Domains"/>
    <property type="match status" value="1"/>
</dbReference>
<dbReference type="CDD" id="cd00174">
    <property type="entry name" value="SH3"/>
    <property type="match status" value="1"/>
</dbReference>
<evidence type="ECO:0000259" key="4">
    <source>
        <dbReference type="PROSITE" id="PS50002"/>
    </source>
</evidence>
<evidence type="ECO:0000313" key="6">
    <source>
        <dbReference type="Proteomes" id="UP001213623"/>
    </source>
</evidence>
<dbReference type="PRINTS" id="PR00452">
    <property type="entry name" value="SH3DOMAIN"/>
</dbReference>
<protein>
    <recommendedName>
        <fullName evidence="4">SH3 domain-containing protein</fullName>
    </recommendedName>
</protein>
<dbReference type="EMBL" id="CP119892">
    <property type="protein sequence ID" value="WFD25785.1"/>
    <property type="molecule type" value="Genomic_DNA"/>
</dbReference>
<dbReference type="InterPro" id="IPR036028">
    <property type="entry name" value="SH3-like_dom_sf"/>
</dbReference>
<dbReference type="GO" id="GO:0030479">
    <property type="term" value="C:actin cortical patch"/>
    <property type="evidence" value="ECO:0007669"/>
    <property type="project" value="TreeGrafter"/>
</dbReference>
<evidence type="ECO:0000256" key="3">
    <source>
        <dbReference type="SAM" id="MobiDB-lite"/>
    </source>
</evidence>
<evidence type="ECO:0000313" key="5">
    <source>
        <dbReference type="EMBL" id="WFD25785.1"/>
    </source>
</evidence>
<evidence type="ECO:0000256" key="1">
    <source>
        <dbReference type="ARBA" id="ARBA00022443"/>
    </source>
</evidence>
<dbReference type="Pfam" id="PF00018">
    <property type="entry name" value="SH3_1"/>
    <property type="match status" value="1"/>
</dbReference>
<dbReference type="GO" id="GO:0051666">
    <property type="term" value="P:actin cortical patch localization"/>
    <property type="evidence" value="ECO:0007669"/>
    <property type="project" value="TreeGrafter"/>
</dbReference>
<feature type="compositionally biased region" description="Polar residues" evidence="3">
    <location>
        <begin position="292"/>
        <end position="303"/>
    </location>
</feature>
<keyword evidence="6" id="KW-1185">Reference proteome</keyword>
<dbReference type="Proteomes" id="UP001213623">
    <property type="component" value="Chromosome 1"/>
</dbReference>
<dbReference type="PANTHER" id="PTHR15629:SF2">
    <property type="entry name" value="SH3 DOMAIN-CONTAINING YSC84-LIKE PROTEIN 1"/>
    <property type="match status" value="1"/>
</dbReference>
<evidence type="ECO:0000256" key="2">
    <source>
        <dbReference type="PROSITE-ProRule" id="PRU00192"/>
    </source>
</evidence>
<accession>A0AAF0EHD5</accession>